<evidence type="ECO:0000313" key="9">
    <source>
        <dbReference type="Proteomes" id="UP000503197"/>
    </source>
</evidence>
<dbReference type="EC" id="2.3.1.28" evidence="2"/>
<keyword evidence="6" id="KW-0012">Acyltransferase</keyword>
<dbReference type="GO" id="GO:0008811">
    <property type="term" value="F:chloramphenicol O-acetyltransferase activity"/>
    <property type="evidence" value="ECO:0007669"/>
    <property type="project" value="UniProtKB-EC"/>
</dbReference>
<keyword evidence="4 8" id="KW-0808">Transferase</keyword>
<evidence type="ECO:0000256" key="4">
    <source>
        <dbReference type="ARBA" id="ARBA00022679"/>
    </source>
</evidence>
<name>A0A6F8SXG7_9GAMM</name>
<evidence type="ECO:0000313" key="8">
    <source>
        <dbReference type="EMBL" id="BCA93124.1"/>
    </source>
</evidence>
<evidence type="ECO:0000256" key="7">
    <source>
        <dbReference type="ARBA" id="ARBA00047633"/>
    </source>
</evidence>
<evidence type="ECO:0000256" key="5">
    <source>
        <dbReference type="ARBA" id="ARBA00023251"/>
    </source>
</evidence>
<evidence type="ECO:0000256" key="1">
    <source>
        <dbReference type="ARBA" id="ARBA00007274"/>
    </source>
</evidence>
<comment type="similarity">
    <text evidence="1">Belongs to the transferase hexapeptide repeat family.</text>
</comment>
<protein>
    <recommendedName>
        <fullName evidence="3">Chloramphenicol acetyltransferase</fullName>
        <ecNumber evidence="2">2.3.1.28</ecNumber>
    </recommendedName>
</protein>
<dbReference type="Gene3D" id="2.160.10.10">
    <property type="entry name" value="Hexapeptide repeat proteins"/>
    <property type="match status" value="1"/>
</dbReference>
<evidence type="ECO:0000256" key="2">
    <source>
        <dbReference type="ARBA" id="ARBA00013235"/>
    </source>
</evidence>
<sequence length="188" mass="20204">MAYLSHNELNALGLEEFGDNVLISDKASIYNPSKIRIGSNVRIDDFCILSAGKGGIIIENYIHIAAYASLIGAEKITLSEFSNLSSRVSIYSSNDDYSGEFLTNPMVPDECKNVTSKEVNIGKHVIIGSGSVVLPGVTLEEGVAIGALSLVTTSCEAYGIYAGQPAKKIKERKKCLKKLEENLKRSAG</sequence>
<dbReference type="InterPro" id="IPR001451">
    <property type="entry name" value="Hexapep"/>
</dbReference>
<dbReference type="InterPro" id="IPR050179">
    <property type="entry name" value="Trans_hexapeptide_repeat"/>
</dbReference>
<dbReference type="RefSeq" id="WP_172416544.1">
    <property type="nucleotide sequence ID" value="NZ_AP022821.1"/>
</dbReference>
<evidence type="ECO:0000256" key="3">
    <source>
        <dbReference type="ARBA" id="ARBA00020291"/>
    </source>
</evidence>
<dbReference type="PANTHER" id="PTHR43300:SF12">
    <property type="entry name" value="CHLORAMPHENICOL ACETYLTRANSFERASE"/>
    <property type="match status" value="1"/>
</dbReference>
<comment type="catalytic activity">
    <reaction evidence="7">
        <text>chloramphenicol + acetyl-CoA = chloramphenicol 3-acetate + CoA</text>
        <dbReference type="Rhea" id="RHEA:18421"/>
        <dbReference type="ChEBI" id="CHEBI:16730"/>
        <dbReference type="ChEBI" id="CHEBI:17698"/>
        <dbReference type="ChEBI" id="CHEBI:57287"/>
        <dbReference type="ChEBI" id="CHEBI:57288"/>
        <dbReference type="EC" id="2.3.1.28"/>
    </reaction>
</comment>
<dbReference type="SUPFAM" id="SSF51161">
    <property type="entry name" value="Trimeric LpxA-like enzymes"/>
    <property type="match status" value="1"/>
</dbReference>
<gene>
    <name evidence="8" type="primary">vioB</name>
    <name evidence="8" type="ORF">HMSLTHF_28990</name>
</gene>
<dbReference type="Proteomes" id="UP000503197">
    <property type="component" value="Chromosome"/>
</dbReference>
<dbReference type="EMBL" id="AP022821">
    <property type="protein sequence ID" value="BCA93124.1"/>
    <property type="molecule type" value="Genomic_DNA"/>
</dbReference>
<reference evidence="8 9" key="1">
    <citation type="submission" date="2020-02" db="EMBL/GenBank/DDBJ databases">
        <title>Complete Genome Sequence of Halomonas meridiana strain BAA-801, Isolated from Deep Sea Thermal Vent.</title>
        <authorList>
            <person name="Takahashi Y."/>
            <person name="Takahashi H."/>
            <person name="Galipon J."/>
            <person name="Arakawa K."/>
        </authorList>
    </citation>
    <scope>NUCLEOTIDE SEQUENCE [LARGE SCALE GENOMIC DNA]</scope>
    <source>
        <strain evidence="8 9">Slthf1</strain>
    </source>
</reference>
<proteinExistence type="inferred from homology"/>
<organism evidence="8 9">
    <name type="scientific">Vreelandella aquamarina</name>
    <dbReference type="NCBI Taxonomy" id="77097"/>
    <lineage>
        <taxon>Bacteria</taxon>
        <taxon>Pseudomonadati</taxon>
        <taxon>Pseudomonadota</taxon>
        <taxon>Gammaproteobacteria</taxon>
        <taxon>Oceanospirillales</taxon>
        <taxon>Halomonadaceae</taxon>
        <taxon>Vreelandella</taxon>
    </lineage>
</organism>
<dbReference type="InterPro" id="IPR011004">
    <property type="entry name" value="Trimer_LpxA-like_sf"/>
</dbReference>
<dbReference type="AlphaFoldDB" id="A0A6F8SXG7"/>
<dbReference type="CDD" id="cd04647">
    <property type="entry name" value="LbH_MAT_like"/>
    <property type="match status" value="1"/>
</dbReference>
<accession>A0A6F8SXG7</accession>
<keyword evidence="5" id="KW-0046">Antibiotic resistance</keyword>
<evidence type="ECO:0000256" key="6">
    <source>
        <dbReference type="ARBA" id="ARBA00023315"/>
    </source>
</evidence>
<dbReference type="PANTHER" id="PTHR43300">
    <property type="entry name" value="ACETYLTRANSFERASE"/>
    <property type="match status" value="1"/>
</dbReference>
<dbReference type="Pfam" id="PF00132">
    <property type="entry name" value="Hexapep"/>
    <property type="match status" value="1"/>
</dbReference>
<dbReference type="GO" id="GO:0046677">
    <property type="term" value="P:response to antibiotic"/>
    <property type="evidence" value="ECO:0007669"/>
    <property type="project" value="UniProtKB-KW"/>
</dbReference>